<feature type="binding site" evidence="2">
    <location>
        <position position="109"/>
    </location>
    <ligand>
        <name>L-histidine</name>
        <dbReference type="ChEBI" id="CHEBI:57595"/>
    </ligand>
</feature>
<organism evidence="4 5">
    <name type="scientific">Aminipila terrae</name>
    <dbReference type="NCBI Taxonomy" id="2697030"/>
    <lineage>
        <taxon>Bacteria</taxon>
        <taxon>Bacillati</taxon>
        <taxon>Bacillota</taxon>
        <taxon>Clostridia</taxon>
        <taxon>Peptostreptococcales</taxon>
        <taxon>Anaerovoracaceae</taxon>
        <taxon>Aminipila</taxon>
    </lineage>
</organism>
<accession>A0A6P1MN84</accession>
<dbReference type="Gene3D" id="3.30.930.10">
    <property type="entry name" value="Bira Bifunctional Protein, Domain 2"/>
    <property type="match status" value="1"/>
</dbReference>
<dbReference type="GO" id="GO:0140096">
    <property type="term" value="F:catalytic activity, acting on a protein"/>
    <property type="evidence" value="ECO:0007669"/>
    <property type="project" value="UniProtKB-ARBA"/>
</dbReference>
<dbReference type="Pfam" id="PF13393">
    <property type="entry name" value="tRNA-synt_His"/>
    <property type="match status" value="1"/>
</dbReference>
<keyword evidence="1" id="KW-0028">Amino-acid biosynthesis</keyword>
<dbReference type="GO" id="GO:0000105">
    <property type="term" value="P:L-histidine biosynthetic process"/>
    <property type="evidence" value="ECO:0007669"/>
    <property type="project" value="UniProtKB-KW"/>
</dbReference>
<evidence type="ECO:0000313" key="5">
    <source>
        <dbReference type="Proteomes" id="UP000463883"/>
    </source>
</evidence>
<feature type="binding site" evidence="2">
    <location>
        <position position="113"/>
    </location>
    <ligand>
        <name>L-histidine</name>
        <dbReference type="ChEBI" id="CHEBI:57595"/>
    </ligand>
</feature>
<feature type="binding site" evidence="2">
    <location>
        <begin position="257"/>
        <end position="258"/>
    </location>
    <ligand>
        <name>L-histidine</name>
        <dbReference type="ChEBI" id="CHEBI:57595"/>
    </ligand>
</feature>
<dbReference type="SUPFAM" id="SSF55681">
    <property type="entry name" value="Class II aaRS and biotin synthetases"/>
    <property type="match status" value="1"/>
</dbReference>
<dbReference type="InterPro" id="IPR041715">
    <property type="entry name" value="HisRS-like_core"/>
</dbReference>
<keyword evidence="1" id="KW-0368">Histidine biosynthesis</keyword>
<evidence type="ECO:0000256" key="1">
    <source>
        <dbReference type="ARBA" id="ARBA00023102"/>
    </source>
</evidence>
<name>A0A6P1MN84_9FIRM</name>
<evidence type="ECO:0000313" key="4">
    <source>
        <dbReference type="EMBL" id="QHI73126.1"/>
    </source>
</evidence>
<dbReference type="InterPro" id="IPR045864">
    <property type="entry name" value="aa-tRNA-synth_II/BPL/LPL"/>
</dbReference>
<dbReference type="PANTHER" id="PTHR43707">
    <property type="entry name" value="HISTIDYL-TRNA SYNTHETASE"/>
    <property type="match status" value="1"/>
</dbReference>
<dbReference type="RefSeq" id="WP_162362892.1">
    <property type="nucleotide sequence ID" value="NZ_CP047591.1"/>
</dbReference>
<dbReference type="EMBL" id="CP047591">
    <property type="protein sequence ID" value="QHI73126.1"/>
    <property type="molecule type" value="Genomic_DNA"/>
</dbReference>
<dbReference type="GO" id="GO:0016740">
    <property type="term" value="F:transferase activity"/>
    <property type="evidence" value="ECO:0007669"/>
    <property type="project" value="UniProtKB-ARBA"/>
</dbReference>
<protein>
    <recommendedName>
        <fullName evidence="3">Class II Histidinyl-tRNA synthetase (HisRS)-like catalytic core domain-containing protein</fullName>
    </recommendedName>
</protein>
<proteinExistence type="predicted"/>
<dbReference type="GO" id="GO:0006427">
    <property type="term" value="P:histidyl-tRNA aminoacylation"/>
    <property type="evidence" value="ECO:0007669"/>
    <property type="project" value="TreeGrafter"/>
</dbReference>
<gene>
    <name evidence="4" type="ORF">Ami3637_12615</name>
</gene>
<dbReference type="Proteomes" id="UP000463883">
    <property type="component" value="Chromosome"/>
</dbReference>
<feature type="domain" description="Class II Histidinyl-tRNA synthetase (HisRS)-like catalytic core" evidence="3">
    <location>
        <begin position="8"/>
        <end position="301"/>
    </location>
</feature>
<dbReference type="InterPro" id="IPR004516">
    <property type="entry name" value="HisRS/HisZ"/>
</dbReference>
<dbReference type="PIRSF" id="PIRSF001549">
    <property type="entry name" value="His-tRNA_synth"/>
    <property type="match status" value="1"/>
</dbReference>
<dbReference type="KEGG" id="amic:Ami3637_12615"/>
<dbReference type="AlphaFoldDB" id="A0A6P1MN84"/>
<reference evidence="4 5" key="1">
    <citation type="submission" date="2020-01" db="EMBL/GenBank/DDBJ databases">
        <title>Genomic analysis of Aminipila sp. CBA3637.</title>
        <authorList>
            <person name="Kim Y.B."/>
            <person name="Roh S.W."/>
        </authorList>
    </citation>
    <scope>NUCLEOTIDE SEQUENCE [LARGE SCALE GENOMIC DNA]</scope>
    <source>
        <strain evidence="4 5">CBA3637</strain>
    </source>
</reference>
<feature type="binding site" evidence="2">
    <location>
        <position position="96"/>
    </location>
    <ligand>
        <name>L-histidine</name>
        <dbReference type="ChEBI" id="CHEBI:57595"/>
    </ligand>
</feature>
<feature type="binding site" evidence="2">
    <location>
        <begin position="69"/>
        <end position="71"/>
    </location>
    <ligand>
        <name>L-histidine</name>
        <dbReference type="ChEBI" id="CHEBI:57595"/>
    </ligand>
</feature>
<dbReference type="GO" id="GO:0005737">
    <property type="term" value="C:cytoplasm"/>
    <property type="evidence" value="ECO:0007669"/>
    <property type="project" value="InterPro"/>
</dbReference>
<keyword evidence="5" id="KW-1185">Reference proteome</keyword>
<dbReference type="PANTHER" id="PTHR43707:SF6">
    <property type="entry name" value="ATP PHOSPHORIBOSYLTRANSFERASE REGULATORY SUBUNIT"/>
    <property type="match status" value="1"/>
</dbReference>
<sequence>MDTTESILRNEERAVLRLRKLYESYGYSQFKMSKFEEYDLYVRNKDFLISDNIITFTDTNGKLMALKPDVTLSIIKNIKEDTDCIQKVYYSENVYRVSKDTHTYKELMQTGLECIGNIDLYHICEVILLAAKSLEALSNHYIFALSHIGVVSSILEALNLDEEQKKQIFQFIGEKNTHGIERICKQTGKDNKLSEILITLISTYGPAETVLDKLKVISINEKMNEYISEMESIFQILKLNNYENIQIDFSVVNGMNYYNGIVFQGFINGIPSAVLSGGRYDILMKKMGKQSGAIGFAVYLNLLQYLSYSREPYDIDVLLLYSTLTDVKVLTEAVKELHRGGQSVQVQKTIPQNLKYKKLVQIKDGRLEILESND</sequence>
<evidence type="ECO:0000259" key="3">
    <source>
        <dbReference type="Pfam" id="PF13393"/>
    </source>
</evidence>
<evidence type="ECO:0000256" key="2">
    <source>
        <dbReference type="PIRSR" id="PIRSR001549-1"/>
    </source>
</evidence>
<dbReference type="GO" id="GO:0004821">
    <property type="term" value="F:histidine-tRNA ligase activity"/>
    <property type="evidence" value="ECO:0007669"/>
    <property type="project" value="TreeGrafter"/>
</dbReference>